<feature type="domain" description="Fibronectin type-III" evidence="15">
    <location>
        <begin position="1042"/>
        <end position="1138"/>
    </location>
</feature>
<protein>
    <submittedName>
        <fullName evidence="17">Uncharacterized protein</fullName>
    </submittedName>
</protein>
<keyword evidence="7 14" id="KW-0732">Signal</keyword>
<feature type="chain" id="PRO_5039020860" evidence="14">
    <location>
        <begin position="23"/>
        <end position="1335"/>
    </location>
</feature>
<dbReference type="InterPro" id="IPR001842">
    <property type="entry name" value="Peptidase_M36"/>
</dbReference>
<dbReference type="Gene3D" id="2.60.120.260">
    <property type="entry name" value="Galactose-binding domain-like"/>
    <property type="match status" value="1"/>
</dbReference>
<keyword evidence="4" id="KW-0964">Secreted</keyword>
<evidence type="ECO:0000256" key="14">
    <source>
        <dbReference type="SAM" id="SignalP"/>
    </source>
</evidence>
<keyword evidence="5" id="KW-0645">Protease</keyword>
<keyword evidence="9" id="KW-0862">Zinc</keyword>
<evidence type="ECO:0000259" key="16">
    <source>
        <dbReference type="PROSITE" id="PS51829"/>
    </source>
</evidence>
<dbReference type="Gene3D" id="3.10.170.10">
    <property type="match status" value="1"/>
</dbReference>
<dbReference type="InterPro" id="IPR027268">
    <property type="entry name" value="Peptidase_M4/M1_CTD_sf"/>
</dbReference>
<feature type="domain" description="P/Homo B" evidence="16">
    <location>
        <begin position="786"/>
        <end position="933"/>
    </location>
</feature>
<dbReference type="GO" id="GO:0004222">
    <property type="term" value="F:metalloendopeptidase activity"/>
    <property type="evidence" value="ECO:0007669"/>
    <property type="project" value="InterPro"/>
</dbReference>
<dbReference type="CDD" id="cd00063">
    <property type="entry name" value="FN3"/>
    <property type="match status" value="2"/>
</dbReference>
<evidence type="ECO:0000256" key="9">
    <source>
        <dbReference type="ARBA" id="ARBA00022833"/>
    </source>
</evidence>
<dbReference type="GO" id="GO:0016798">
    <property type="term" value="F:hydrolase activity, acting on glycosyl bonds"/>
    <property type="evidence" value="ECO:0007669"/>
    <property type="project" value="UniProtKB-KW"/>
</dbReference>
<dbReference type="SUPFAM" id="SSF49785">
    <property type="entry name" value="Galactose-binding domain-like"/>
    <property type="match status" value="1"/>
</dbReference>
<dbReference type="KEGG" id="sbae:DSM104329_04958"/>
<evidence type="ECO:0000313" key="18">
    <source>
        <dbReference type="Proteomes" id="UP001162834"/>
    </source>
</evidence>
<organism evidence="17 18">
    <name type="scientific">Capillimicrobium parvum</name>
    <dbReference type="NCBI Taxonomy" id="2884022"/>
    <lineage>
        <taxon>Bacteria</taxon>
        <taxon>Bacillati</taxon>
        <taxon>Actinomycetota</taxon>
        <taxon>Thermoleophilia</taxon>
        <taxon>Solirubrobacterales</taxon>
        <taxon>Capillimicrobiaceae</taxon>
        <taxon>Capillimicrobium</taxon>
    </lineage>
</organism>
<dbReference type="InterPro" id="IPR008979">
    <property type="entry name" value="Galactose-bd-like_sf"/>
</dbReference>
<evidence type="ECO:0000256" key="5">
    <source>
        <dbReference type="ARBA" id="ARBA00022670"/>
    </source>
</evidence>
<dbReference type="InterPro" id="IPR011096">
    <property type="entry name" value="FTP_domain"/>
</dbReference>
<dbReference type="GO" id="GO:0008270">
    <property type="term" value="F:zinc ion binding"/>
    <property type="evidence" value="ECO:0007669"/>
    <property type="project" value="InterPro"/>
</dbReference>
<dbReference type="PANTHER" id="PTHR33478:SF1">
    <property type="entry name" value="EXTRACELLULAR METALLOPROTEINASE MEP"/>
    <property type="match status" value="1"/>
</dbReference>
<evidence type="ECO:0000256" key="10">
    <source>
        <dbReference type="ARBA" id="ARBA00023049"/>
    </source>
</evidence>
<accession>A0A9E6Y2S3</accession>
<keyword evidence="11" id="KW-0865">Zymogen</keyword>
<dbReference type="PROSITE" id="PS50853">
    <property type="entry name" value="FN3"/>
    <property type="match status" value="3"/>
</dbReference>
<dbReference type="SUPFAM" id="SSF49265">
    <property type="entry name" value="Fibronectin type III"/>
    <property type="match status" value="2"/>
</dbReference>
<dbReference type="RefSeq" id="WP_259312549.1">
    <property type="nucleotide sequence ID" value="NZ_CP087164.1"/>
</dbReference>
<feature type="domain" description="Fibronectin type-III" evidence="15">
    <location>
        <begin position="941"/>
        <end position="1041"/>
    </location>
</feature>
<evidence type="ECO:0000256" key="1">
    <source>
        <dbReference type="ARBA" id="ARBA00001947"/>
    </source>
</evidence>
<comment type="cofactor">
    <cofactor evidence="1">
        <name>Zn(2+)</name>
        <dbReference type="ChEBI" id="CHEBI:29105"/>
    </cofactor>
</comment>
<dbReference type="Proteomes" id="UP001162834">
    <property type="component" value="Chromosome"/>
</dbReference>
<keyword evidence="8" id="KW-0378">Hydrolase</keyword>
<feature type="compositionally biased region" description="Low complexity" evidence="13">
    <location>
        <begin position="192"/>
        <end position="205"/>
    </location>
</feature>
<evidence type="ECO:0000256" key="12">
    <source>
        <dbReference type="ARBA" id="ARBA00023295"/>
    </source>
</evidence>
<dbReference type="SMART" id="SM00060">
    <property type="entry name" value="FN3"/>
    <property type="match status" value="4"/>
</dbReference>
<dbReference type="Pfam" id="PF07504">
    <property type="entry name" value="FTP"/>
    <property type="match status" value="1"/>
</dbReference>
<evidence type="ECO:0000256" key="4">
    <source>
        <dbReference type="ARBA" id="ARBA00022525"/>
    </source>
</evidence>
<keyword evidence="12" id="KW-0326">Glycosidase</keyword>
<evidence type="ECO:0000256" key="7">
    <source>
        <dbReference type="ARBA" id="ARBA00022729"/>
    </source>
</evidence>
<dbReference type="PANTHER" id="PTHR33478">
    <property type="entry name" value="EXTRACELLULAR METALLOPROTEINASE MEP"/>
    <property type="match status" value="1"/>
</dbReference>
<evidence type="ECO:0000256" key="8">
    <source>
        <dbReference type="ARBA" id="ARBA00022801"/>
    </source>
</evidence>
<dbReference type="InterPro" id="IPR003961">
    <property type="entry name" value="FN3_dom"/>
</dbReference>
<evidence type="ECO:0000313" key="17">
    <source>
        <dbReference type="EMBL" id="UGS38528.1"/>
    </source>
</evidence>
<dbReference type="InterPro" id="IPR036116">
    <property type="entry name" value="FN3_sf"/>
</dbReference>
<evidence type="ECO:0000256" key="11">
    <source>
        <dbReference type="ARBA" id="ARBA00023145"/>
    </source>
</evidence>
<dbReference type="Gene3D" id="2.60.40.10">
    <property type="entry name" value="Immunoglobulins"/>
    <property type="match status" value="4"/>
</dbReference>
<dbReference type="PROSITE" id="PS51829">
    <property type="entry name" value="P_HOMO_B"/>
    <property type="match status" value="1"/>
</dbReference>
<evidence type="ECO:0000256" key="3">
    <source>
        <dbReference type="ARBA" id="ARBA00006006"/>
    </source>
</evidence>
<reference evidence="17" key="1">
    <citation type="journal article" date="2022" name="Int. J. Syst. Evol. Microbiol.">
        <title>Pseudomonas aegrilactucae sp. nov. and Pseudomonas morbosilactucae sp. nov., pathogens causing bacterial rot of lettuce in Japan.</title>
        <authorList>
            <person name="Sawada H."/>
            <person name="Fujikawa T."/>
            <person name="Satou M."/>
        </authorList>
    </citation>
    <scope>NUCLEOTIDE SEQUENCE</scope>
    <source>
        <strain evidence="17">0166_1</strain>
    </source>
</reference>
<dbReference type="EMBL" id="CP087164">
    <property type="protein sequence ID" value="UGS38528.1"/>
    <property type="molecule type" value="Genomic_DNA"/>
</dbReference>
<dbReference type="GO" id="GO:0005975">
    <property type="term" value="P:carbohydrate metabolic process"/>
    <property type="evidence" value="ECO:0007669"/>
    <property type="project" value="UniProtKB-ARBA"/>
</dbReference>
<proteinExistence type="inferred from homology"/>
<dbReference type="InterPro" id="IPR050371">
    <property type="entry name" value="Fungal_virulence_M36"/>
</dbReference>
<feature type="signal peptide" evidence="14">
    <location>
        <begin position="1"/>
        <end position="22"/>
    </location>
</feature>
<dbReference type="GO" id="GO:0006508">
    <property type="term" value="P:proteolysis"/>
    <property type="evidence" value="ECO:0007669"/>
    <property type="project" value="UniProtKB-KW"/>
</dbReference>
<name>A0A9E6Y2S3_9ACTN</name>
<comment type="subcellular location">
    <subcellularLocation>
        <location evidence="2">Secreted</location>
    </subcellularLocation>
</comment>
<keyword evidence="6" id="KW-0479">Metal-binding</keyword>
<dbReference type="Pfam" id="PF01483">
    <property type="entry name" value="P_proprotein"/>
    <property type="match status" value="1"/>
</dbReference>
<dbReference type="GO" id="GO:0004252">
    <property type="term" value="F:serine-type endopeptidase activity"/>
    <property type="evidence" value="ECO:0007669"/>
    <property type="project" value="InterPro"/>
</dbReference>
<evidence type="ECO:0000256" key="13">
    <source>
        <dbReference type="SAM" id="MobiDB-lite"/>
    </source>
</evidence>
<keyword evidence="10" id="KW-0482">Metalloprotease</keyword>
<sequence>MKRVGLLIGLAVMLALPSGAFAVTAPAGGGPLPDVDSRDASVPGAVKEARASLADSLGEQAVVSSDPQTGGARFVGRTDGFLTDPSGADPARIGLDYVAGHPGVFGLDAGDLDSLKLTSQYTSDDGVTHTAYVQTSGGIPAYDNDLYTNVAKDGQLINVSGAAVGDLKADTTTPSVSAGEALGVAGRDVGGAASLSPSSSGPSGPDRATEFSSGDRASLVLFNSGKATQLAWKVLVTDKSSYMYEVVVDAASGEVLARHSLTDFVSNASVFDNHPGAAAGGTAHTVDLNADATWLNRSSGFTILQGNNTHAYSDFGADNTPTAADEVGPSSGTDWVYPLTKFNVAGQACPLLGGIPACTWDSNSLSTRTTNRAQATTQLFYYVNTFHDHLKAAPIGFTHAARNFEFTDADGGGPGLGGDPVNAESDDAAGFNNANFGTPPDGSPPRMQMFLFTDPSLNGSDSAEIVYHEYTHGLSNRTVGTGAGISANQPSAMGEGWSDWYALDFLVAQGLVSDTNANGELKIGEYVVDGGIRREPLDCPVGSTGPACPGTAGSGPGGYTLGDMGHVGPGFEVHDDGEIWAQTLWDLRKALGSSVAEGLVTSGMRLSPNNPSFLDARNGIIQADQATGGTHYQQIWQVFANRGMGFSAATASANATTATEAFDVPALLKHESMTLTDPAPGGDGDGAAEPGETVRIVETVRNVNPFAVSNAAGVLSTSSSGVTVPQNSSTWPTVGANGGTQASASAFQVTIPASFTCGNSVALNVAVTTSQGNVTIPLSVPTGVAGSPQTVTVNPGVAIPDNNAAGVNSTLSFPNVGPVSDVNAKVNVTHTFDGDLKMTLKNPGGTVVTLVNGRGSSGDNFTNTVFDDEAATAISAGTAPFTGSFRPEAPLSAFDGAASAGTWTLNVADLASLDTGTLTSWALTMPGARTCSTPPPPGGAAPTVVTGAAGSISSNGATLNGTVDPNQLDTTWRFQYGKTTSYGSNTPALSAGTGDSPVAKSAAVTGLQPSTVYHYRIIGQNSKGTSVGVDKTFTTKAALPTVVTNPASSITFNGAKLNGTVNPNGLATTYRFQYGLTTSYGTSTPSLSAGSGTAAVAENAVLSGLQANKTYHFRIIAISSAGTSVGADRTFTTKLAPPTVLTHPASALLSRGATLNGSVNPNGLATTWRFQYGLTTSYGTSTASLSAGSGTAAVAESAAITGLQPSTVYHYRIIGISSAGTSVGADRTFTTGPPAPIVTTDPASAITATGATLKGTVNANGLATQYRFQYGTTTSYGLKTTLTDGGSGTTGVARSAAVTGLAPNTTYHFRVIATNSVGTSVGADRSFTTPASLRR</sequence>
<feature type="domain" description="Fibronectin type-III" evidence="15">
    <location>
        <begin position="1233"/>
        <end position="1332"/>
    </location>
</feature>
<comment type="similarity">
    <text evidence="3">Belongs to the peptidase M36 family.</text>
</comment>
<evidence type="ECO:0000259" key="15">
    <source>
        <dbReference type="PROSITE" id="PS50853"/>
    </source>
</evidence>
<dbReference type="GO" id="GO:0005615">
    <property type="term" value="C:extracellular space"/>
    <property type="evidence" value="ECO:0007669"/>
    <property type="project" value="InterPro"/>
</dbReference>
<gene>
    <name evidence="17" type="ORF">DSM104329_04958</name>
</gene>
<keyword evidence="18" id="KW-1185">Reference proteome</keyword>
<dbReference type="SUPFAM" id="SSF55486">
    <property type="entry name" value="Metalloproteases ('zincins'), catalytic domain"/>
    <property type="match status" value="1"/>
</dbReference>
<dbReference type="Gene3D" id="3.10.450.490">
    <property type="match status" value="1"/>
</dbReference>
<feature type="region of interest" description="Disordered" evidence="13">
    <location>
        <begin position="192"/>
        <end position="211"/>
    </location>
</feature>
<evidence type="ECO:0000256" key="2">
    <source>
        <dbReference type="ARBA" id="ARBA00004613"/>
    </source>
</evidence>
<dbReference type="InterPro" id="IPR002884">
    <property type="entry name" value="P_dom"/>
</dbReference>
<dbReference type="Gene3D" id="1.10.390.10">
    <property type="entry name" value="Neutral Protease Domain 2"/>
    <property type="match status" value="1"/>
</dbReference>
<dbReference type="InterPro" id="IPR013783">
    <property type="entry name" value="Ig-like_fold"/>
</dbReference>
<evidence type="ECO:0000256" key="6">
    <source>
        <dbReference type="ARBA" id="ARBA00022723"/>
    </source>
</evidence>
<dbReference type="Pfam" id="PF02128">
    <property type="entry name" value="Peptidase_M36"/>
    <property type="match status" value="1"/>
</dbReference>